<gene>
    <name evidence="1" type="ORF">CYMTET_7872</name>
</gene>
<evidence type="ECO:0000313" key="1">
    <source>
        <dbReference type="EMBL" id="KAK3284476.1"/>
    </source>
</evidence>
<name>A0AAE0LGF3_9CHLO</name>
<dbReference type="EMBL" id="LGRX02002272">
    <property type="protein sequence ID" value="KAK3284476.1"/>
    <property type="molecule type" value="Genomic_DNA"/>
</dbReference>
<evidence type="ECO:0000313" key="2">
    <source>
        <dbReference type="Proteomes" id="UP001190700"/>
    </source>
</evidence>
<reference evidence="1 2" key="1">
    <citation type="journal article" date="2015" name="Genome Biol. Evol.">
        <title>Comparative Genomics of a Bacterivorous Green Alga Reveals Evolutionary Causalities and Consequences of Phago-Mixotrophic Mode of Nutrition.</title>
        <authorList>
            <person name="Burns J.A."/>
            <person name="Paasch A."/>
            <person name="Narechania A."/>
            <person name="Kim E."/>
        </authorList>
    </citation>
    <scope>NUCLEOTIDE SEQUENCE [LARGE SCALE GENOMIC DNA]</scope>
    <source>
        <strain evidence="1 2">PLY_AMNH</strain>
    </source>
</reference>
<comment type="caution">
    <text evidence="1">The sequence shown here is derived from an EMBL/GenBank/DDBJ whole genome shotgun (WGS) entry which is preliminary data.</text>
</comment>
<proteinExistence type="predicted"/>
<dbReference type="AlphaFoldDB" id="A0AAE0LGF3"/>
<organism evidence="1 2">
    <name type="scientific">Cymbomonas tetramitiformis</name>
    <dbReference type="NCBI Taxonomy" id="36881"/>
    <lineage>
        <taxon>Eukaryota</taxon>
        <taxon>Viridiplantae</taxon>
        <taxon>Chlorophyta</taxon>
        <taxon>Pyramimonadophyceae</taxon>
        <taxon>Pyramimonadales</taxon>
        <taxon>Pyramimonadaceae</taxon>
        <taxon>Cymbomonas</taxon>
    </lineage>
</organism>
<keyword evidence="2" id="KW-1185">Reference proteome</keyword>
<dbReference type="Proteomes" id="UP001190700">
    <property type="component" value="Unassembled WGS sequence"/>
</dbReference>
<protein>
    <submittedName>
        <fullName evidence="1">Uncharacterized protein</fullName>
    </submittedName>
</protein>
<sequence>MKVNLRNTEEFEKIALKLHESVYAYLQGSNLSEEKKKVLRSRMNTMEDNVLATIKDSVLCAGVEWRQDWRQLSDDADRQVQNSESSRMPLPLVLPTDDHCLALEGEVGELAEEVARRRSSLRAKALQQAAANLELLHPGPKSTAQGLDISKENLGALVVQDPSLSSLEEQLERTVAALPSISKRVGTSLARVEHIRSALQANRKRPPPGQVECTVRELSSEDESYTAPCVGMNTRRRVAQALNRK</sequence>
<accession>A0AAE0LGF3</accession>